<evidence type="ECO:0000256" key="19">
    <source>
        <dbReference type="PIRSR" id="PIRSR621190-4"/>
    </source>
</evidence>
<dbReference type="PANTHER" id="PTHR10201">
    <property type="entry name" value="MATRIX METALLOPROTEINASE"/>
    <property type="match status" value="1"/>
</dbReference>
<dbReference type="PROSITE" id="PS51642">
    <property type="entry name" value="HEMOPEXIN_2"/>
    <property type="match status" value="2"/>
</dbReference>
<feature type="binding site" evidence="18">
    <location>
        <position position="189"/>
    </location>
    <ligand>
        <name>Zn(2+)</name>
        <dbReference type="ChEBI" id="CHEBI:29105"/>
        <label>2</label>
        <note>catalytic</note>
    </ligand>
</feature>
<dbReference type="InterPro" id="IPR006026">
    <property type="entry name" value="Peptidase_Metallo"/>
</dbReference>
<dbReference type="SUPFAM" id="SSF47090">
    <property type="entry name" value="PGBD-like"/>
    <property type="match status" value="1"/>
</dbReference>
<dbReference type="GO" id="GO:0004222">
    <property type="term" value="F:metalloendopeptidase activity"/>
    <property type="evidence" value="ECO:0007669"/>
    <property type="project" value="InterPro"/>
</dbReference>
<dbReference type="InterPro" id="IPR024079">
    <property type="entry name" value="MetalloPept_cat_dom_sf"/>
</dbReference>
<dbReference type="GO" id="GO:0005615">
    <property type="term" value="C:extracellular space"/>
    <property type="evidence" value="ECO:0007669"/>
    <property type="project" value="TreeGrafter"/>
</dbReference>
<keyword evidence="25" id="KW-1185">Reference proteome</keyword>
<dbReference type="GO" id="GO:0001501">
    <property type="term" value="P:skeletal system development"/>
    <property type="evidence" value="ECO:0007669"/>
    <property type="project" value="TreeGrafter"/>
</dbReference>
<dbReference type="AlphaFoldDB" id="S7NJJ8"/>
<evidence type="ECO:0000256" key="2">
    <source>
        <dbReference type="ARBA" id="ARBA00010370"/>
    </source>
</evidence>
<feature type="repeat" description="Hemopexin" evidence="21">
    <location>
        <begin position="243"/>
        <end position="291"/>
    </location>
</feature>
<feature type="transmembrane region" description="Helical" evidence="22">
    <location>
        <begin position="370"/>
        <end position="393"/>
    </location>
</feature>
<feature type="binding site" evidence="18">
    <location>
        <position position="250"/>
    </location>
    <ligand>
        <name>Ca(2+)</name>
        <dbReference type="ChEBI" id="CHEBI:29108"/>
        <label>5</label>
    </ligand>
</feature>
<evidence type="ECO:0000256" key="20">
    <source>
        <dbReference type="PIRSR" id="PIRSR621190-5"/>
    </source>
</evidence>
<dbReference type="SUPFAM" id="SSF55486">
    <property type="entry name" value="Metalloproteases ('zincins'), catalytic domain"/>
    <property type="match status" value="1"/>
</dbReference>
<evidence type="ECO:0000256" key="12">
    <source>
        <dbReference type="ARBA" id="ARBA00022989"/>
    </source>
</evidence>
<dbReference type="InterPro" id="IPR021190">
    <property type="entry name" value="Pept_M10A"/>
</dbReference>
<dbReference type="CDD" id="cd04278">
    <property type="entry name" value="ZnMc_MMP"/>
    <property type="match status" value="1"/>
</dbReference>
<proteinExistence type="inferred from homology"/>
<feature type="modified residue" description="Phosphotyrosine; by PKDCC" evidence="19">
    <location>
        <position position="328"/>
    </location>
</feature>
<keyword evidence="9" id="KW-0378">Hydrolase</keyword>
<feature type="binding site" evidence="17">
    <location>
        <position position="175"/>
    </location>
    <ligand>
        <name>Zn(2+)</name>
        <dbReference type="ChEBI" id="CHEBI:29105"/>
        <label>2</label>
        <note>catalytic</note>
    </ligand>
</feature>
<evidence type="ECO:0000256" key="10">
    <source>
        <dbReference type="ARBA" id="ARBA00022833"/>
    </source>
</evidence>
<feature type="binding site" evidence="18">
    <location>
        <position position="125"/>
    </location>
    <ligand>
        <name>Ca(2+)</name>
        <dbReference type="ChEBI" id="CHEBI:29108"/>
        <label>3</label>
    </ligand>
</feature>
<dbReference type="PROSITE" id="PS00546">
    <property type="entry name" value="CYSTEINE_SWITCH"/>
    <property type="match status" value="1"/>
</dbReference>
<feature type="binding site" evidence="18">
    <location>
        <position position="133"/>
    </location>
    <ligand>
        <name>Zn(2+)</name>
        <dbReference type="ChEBI" id="CHEBI:29105"/>
        <label>1</label>
    </ligand>
</feature>
<feature type="binding site" evidence="18">
    <location>
        <position position="247"/>
    </location>
    <ligand>
        <name>Ca(2+)</name>
        <dbReference type="ChEBI" id="CHEBI:29108"/>
        <label>4</label>
    </ligand>
</feature>
<keyword evidence="15" id="KW-0865">Zymogen</keyword>
<evidence type="ECO:0000259" key="23">
    <source>
        <dbReference type="SMART" id="SM00235"/>
    </source>
</evidence>
<dbReference type="FunFam" id="3.40.390.10:FF:000023">
    <property type="entry name" value="Matrix metalloproteinase-14 preproprotein"/>
    <property type="match status" value="1"/>
</dbReference>
<dbReference type="Pfam" id="PF00413">
    <property type="entry name" value="Peptidase_M10"/>
    <property type="match status" value="1"/>
</dbReference>
<dbReference type="SUPFAM" id="SSF50923">
    <property type="entry name" value="Hemopexin-like domain"/>
    <property type="match status" value="1"/>
</dbReference>
<dbReference type="InterPro" id="IPR001818">
    <property type="entry name" value="Pept_M10_metallopeptidase"/>
</dbReference>
<feature type="binding site" evidence="18">
    <location>
        <position position="151"/>
    </location>
    <ligand>
        <name>Ca(2+)</name>
        <dbReference type="ChEBI" id="CHEBI:29108"/>
        <label>1</label>
    </ligand>
</feature>
<feature type="binding site" evidence="18">
    <location>
        <position position="142"/>
    </location>
    <ligand>
        <name>Ca(2+)</name>
        <dbReference type="ChEBI" id="CHEBI:29108"/>
        <label>2</label>
    </ligand>
</feature>
<evidence type="ECO:0000256" key="9">
    <source>
        <dbReference type="ARBA" id="ARBA00022801"/>
    </source>
</evidence>
<evidence type="ECO:0000256" key="21">
    <source>
        <dbReference type="PROSITE-ProRule" id="PRU01011"/>
    </source>
</evidence>
<dbReference type="CDD" id="cd00094">
    <property type="entry name" value="HX"/>
    <property type="match status" value="1"/>
</dbReference>
<dbReference type="Pfam" id="PF11857">
    <property type="entry name" value="DUF3377"/>
    <property type="match status" value="1"/>
</dbReference>
<gene>
    <name evidence="24" type="ORF">D623_10009454</name>
</gene>
<accession>S7NJJ8</accession>
<dbReference type="PIRSF" id="PIRSF001191">
    <property type="entry name" value="Peptidase_M10A_matrix"/>
    <property type="match status" value="1"/>
</dbReference>
<evidence type="ECO:0000256" key="4">
    <source>
        <dbReference type="ARBA" id="ARBA00022685"/>
    </source>
</evidence>
<reference evidence="24 25" key="1">
    <citation type="journal article" date="2013" name="Nat. Commun.">
        <title>Genome analysis reveals insights into physiology and longevity of the Brandt's bat Myotis brandtii.</title>
        <authorList>
            <person name="Seim I."/>
            <person name="Fang X."/>
            <person name="Xiong Z."/>
            <person name="Lobanov A.V."/>
            <person name="Huang Z."/>
            <person name="Ma S."/>
            <person name="Feng Y."/>
            <person name="Turanov A.A."/>
            <person name="Zhu Y."/>
            <person name="Lenz T.L."/>
            <person name="Gerashchenko M.V."/>
            <person name="Fan D."/>
            <person name="Hee Yim S."/>
            <person name="Yao X."/>
            <person name="Jordan D."/>
            <person name="Xiong Y."/>
            <person name="Ma Y."/>
            <person name="Lyapunov A.N."/>
            <person name="Chen G."/>
            <person name="Kulakova O.I."/>
            <person name="Sun Y."/>
            <person name="Lee S.G."/>
            <person name="Bronson R.T."/>
            <person name="Moskalev A.A."/>
            <person name="Sunyaev S.R."/>
            <person name="Zhang G."/>
            <person name="Krogh A."/>
            <person name="Wang J."/>
            <person name="Gladyshev V.N."/>
        </authorList>
    </citation>
    <scope>NUCLEOTIDE SEQUENCE [LARGE SCALE GENOMIC DNA]</scope>
</reference>
<keyword evidence="11 18" id="KW-0106">Calcium</keyword>
<feature type="binding site" evidence="18">
    <location>
        <position position="108"/>
    </location>
    <ligand>
        <name>Ca(2+)</name>
        <dbReference type="ChEBI" id="CHEBI:29108"/>
        <label>2</label>
    </ligand>
</feature>
<comment type="cofactor">
    <cofactor evidence="18">
        <name>Zn(2+)</name>
        <dbReference type="ChEBI" id="CHEBI:29105"/>
    </cofactor>
    <text evidence="18">Binds 2 Zn(2+) ions per subunit.</text>
</comment>
<comment type="subcellular location">
    <subcellularLocation>
        <location evidence="1">Membrane</location>
        <topology evidence="1">Single-pass type I membrane protein</topology>
    </subcellularLocation>
</comment>
<evidence type="ECO:0000313" key="25">
    <source>
        <dbReference type="Proteomes" id="UP000052978"/>
    </source>
</evidence>
<dbReference type="InterPro" id="IPR036375">
    <property type="entry name" value="Hemopexin-like_dom_sf"/>
</dbReference>
<dbReference type="GO" id="GO:0005886">
    <property type="term" value="C:plasma membrane"/>
    <property type="evidence" value="ECO:0007669"/>
    <property type="project" value="TreeGrafter"/>
</dbReference>
<evidence type="ECO:0000256" key="14">
    <source>
        <dbReference type="ARBA" id="ARBA00023136"/>
    </source>
</evidence>
<feature type="binding site" evidence="17">
    <location>
        <position position="171"/>
    </location>
    <ligand>
        <name>Zn(2+)</name>
        <dbReference type="ChEBI" id="CHEBI:29105"/>
        <label>2</label>
        <note>catalytic</note>
    </ligand>
</feature>
<dbReference type="InterPro" id="IPR021805">
    <property type="entry name" value="Pept_M10A_metallopeptidase_C"/>
</dbReference>
<feature type="binding site" evidence="18">
    <location>
        <position position="151"/>
    </location>
    <ligand>
        <name>Ca(2+)</name>
        <dbReference type="ChEBI" id="CHEBI:29108"/>
        <label>3</label>
    </ligand>
</feature>
<dbReference type="GO" id="GO:0031638">
    <property type="term" value="P:zymogen activation"/>
    <property type="evidence" value="ECO:0007669"/>
    <property type="project" value="TreeGrafter"/>
</dbReference>
<evidence type="ECO:0000256" key="18">
    <source>
        <dbReference type="PIRSR" id="PIRSR621190-2"/>
    </source>
</evidence>
<name>S7NJJ8_MYOBR</name>
<dbReference type="PRINTS" id="PR00138">
    <property type="entry name" value="MATRIXIN"/>
</dbReference>
<dbReference type="InterPro" id="IPR000585">
    <property type="entry name" value="Hemopexin-like_dom"/>
</dbReference>
<feature type="binding site" description="in inhibited form" evidence="18">
    <location>
        <position position="26"/>
    </location>
    <ligand>
        <name>Zn(2+)</name>
        <dbReference type="ChEBI" id="CHEBI:29105"/>
        <label>2</label>
        <note>catalytic</note>
    </ligand>
</feature>
<keyword evidence="8" id="KW-0677">Repeat</keyword>
<feature type="active site" evidence="16">
    <location>
        <position position="172"/>
    </location>
</feature>
<keyword evidence="13" id="KW-0482">Metalloprotease</keyword>
<keyword evidence="4" id="KW-0165">Cleavage on pair of basic residues</keyword>
<evidence type="ECO:0000256" key="5">
    <source>
        <dbReference type="ARBA" id="ARBA00022692"/>
    </source>
</evidence>
<evidence type="ECO:0000256" key="11">
    <source>
        <dbReference type="ARBA" id="ARBA00022837"/>
    </source>
</evidence>
<dbReference type="InterPro" id="IPR018487">
    <property type="entry name" value="Hemopexin-like_repeat"/>
</dbReference>
<feature type="binding site" evidence="18">
    <location>
        <position position="146"/>
    </location>
    <ligand>
        <name>Zn(2+)</name>
        <dbReference type="ChEBI" id="CHEBI:29105"/>
        <label>1</label>
    </ligand>
</feature>
<evidence type="ECO:0000256" key="6">
    <source>
        <dbReference type="ARBA" id="ARBA00022723"/>
    </source>
</evidence>
<evidence type="ECO:0000256" key="17">
    <source>
        <dbReference type="PIRSR" id="PIRSR001191-2"/>
    </source>
</evidence>
<dbReference type="Pfam" id="PF00045">
    <property type="entry name" value="Hemopexin"/>
    <property type="match status" value="3"/>
</dbReference>
<dbReference type="Proteomes" id="UP000052978">
    <property type="component" value="Unassembled WGS sequence"/>
</dbReference>
<evidence type="ECO:0000256" key="22">
    <source>
        <dbReference type="SAM" id="Phobius"/>
    </source>
</evidence>
<evidence type="ECO:0000256" key="15">
    <source>
        <dbReference type="ARBA" id="ARBA00023145"/>
    </source>
</evidence>
<evidence type="ECO:0000256" key="7">
    <source>
        <dbReference type="ARBA" id="ARBA00022729"/>
    </source>
</evidence>
<evidence type="ECO:0000313" key="24">
    <source>
        <dbReference type="EMBL" id="EPQ17649.1"/>
    </source>
</evidence>
<keyword evidence="10 17" id="KW-0862">Zinc</keyword>
<feature type="binding site" evidence="18">
    <location>
        <position position="126"/>
    </location>
    <ligand>
        <name>Ca(2+)</name>
        <dbReference type="ChEBI" id="CHEBI:29108"/>
        <label>3</label>
    </ligand>
</feature>
<dbReference type="GO" id="GO:0008270">
    <property type="term" value="F:zinc ion binding"/>
    <property type="evidence" value="ECO:0007669"/>
    <property type="project" value="InterPro"/>
</dbReference>
<feature type="binding site" evidence="18">
    <location>
        <position position="144"/>
    </location>
    <ligand>
        <name>Ca(2+)</name>
        <dbReference type="ChEBI" id="CHEBI:29108"/>
        <label>2</label>
    </ligand>
</feature>
<dbReference type="EMBL" id="KE164377">
    <property type="protein sequence ID" value="EPQ17649.1"/>
    <property type="molecule type" value="Genomic_DNA"/>
</dbReference>
<dbReference type="Gene3D" id="3.40.390.10">
    <property type="entry name" value="Collagenase (Catalytic Domain)"/>
    <property type="match status" value="1"/>
</dbReference>
<dbReference type="GO" id="GO:0030198">
    <property type="term" value="P:extracellular matrix organization"/>
    <property type="evidence" value="ECO:0007669"/>
    <property type="project" value="TreeGrafter"/>
</dbReference>
<dbReference type="SMART" id="SM00235">
    <property type="entry name" value="ZnMc"/>
    <property type="match status" value="1"/>
</dbReference>
<feature type="repeat" description="Hemopexin" evidence="21">
    <location>
        <begin position="292"/>
        <end position="339"/>
    </location>
</feature>
<keyword evidence="5 22" id="KW-0812">Transmembrane</keyword>
<feature type="short sequence motif" description="Cysteine switch" evidence="20">
    <location>
        <begin position="24"/>
        <end position="40"/>
    </location>
</feature>
<sequence>MQRFYGLQVTGKMDTDTMKAMKRPRCGVPDKFGAEIKANVRRKRYAIQGPKWQHNEITFCIQNYTPKVGEYRTYEAIRKAFRVWESHTPLRFREIPYSYIENGHEHADIMIMFAEGFHGDSTPFDGEGGFLAHAYFPGPHIGGDTHFDSAEPWTVENQDLNGNDIFLVAVHELGHALGLEHSSDPSAIMAPFYQWMDTENFVLPDDDRRGIQQLYGKHWVFDEASLEPGYPKHIKELGRGLPTDRIDAAIFWIPNGKTYFFRGNKYYRFNEELRMVENDYPQNIKIWEGIPESPRGSFMGSDEVFTYFYKGNRYWKFNNQKLKVEPGYPKSALRDWMGCPSEGRPDGGTEEETEVIIIEVDEEGSGAVSAAAVVLPVLLLLLVLAVGLAVFFFRRHGTPKRLLYCQRSLLDKV</sequence>
<keyword evidence="6 17" id="KW-0479">Metal-binding</keyword>
<dbReference type="eggNOG" id="KOG1565">
    <property type="taxonomic scope" value="Eukaryota"/>
</dbReference>
<evidence type="ECO:0000256" key="1">
    <source>
        <dbReference type="ARBA" id="ARBA00004479"/>
    </source>
</evidence>
<comment type="cofactor">
    <cofactor evidence="18">
        <name>Ca(2+)</name>
        <dbReference type="ChEBI" id="CHEBI:29108"/>
    </cofactor>
    <text evidence="18">Can bind about 5 Ca(2+) ions per subunit.</text>
</comment>
<feature type="binding site" evidence="17">
    <location>
        <position position="181"/>
    </location>
    <ligand>
        <name>Zn(2+)</name>
        <dbReference type="ChEBI" id="CHEBI:29105"/>
        <label>2</label>
        <note>catalytic</note>
    </ligand>
</feature>
<keyword evidence="7" id="KW-0732">Signal</keyword>
<keyword evidence="12 22" id="KW-1133">Transmembrane helix</keyword>
<feature type="binding site" evidence="18">
    <location>
        <position position="148"/>
    </location>
    <ligand>
        <name>Ca(2+)</name>
        <dbReference type="ChEBI" id="CHEBI:29108"/>
        <label>3</label>
    </ligand>
</feature>
<feature type="binding site" evidence="18">
    <location>
        <position position="118"/>
    </location>
    <ligand>
        <name>Zn(2+)</name>
        <dbReference type="ChEBI" id="CHEBI:29105"/>
        <label>1</label>
    </ligand>
</feature>
<dbReference type="GO" id="GO:0031012">
    <property type="term" value="C:extracellular matrix"/>
    <property type="evidence" value="ECO:0007669"/>
    <property type="project" value="InterPro"/>
</dbReference>
<dbReference type="SMART" id="SM00120">
    <property type="entry name" value="HX"/>
    <property type="match status" value="3"/>
</dbReference>
<evidence type="ECO:0000256" key="8">
    <source>
        <dbReference type="ARBA" id="ARBA00022737"/>
    </source>
</evidence>
<evidence type="ECO:0000256" key="16">
    <source>
        <dbReference type="PIRSR" id="PIRSR001191-1"/>
    </source>
</evidence>
<keyword evidence="14 22" id="KW-0472">Membrane</keyword>
<dbReference type="GO" id="GO:0030574">
    <property type="term" value="P:collagen catabolic process"/>
    <property type="evidence" value="ECO:0007669"/>
    <property type="project" value="TreeGrafter"/>
</dbReference>
<dbReference type="InterPro" id="IPR021158">
    <property type="entry name" value="Pept_M10A_Zn_BS"/>
</dbReference>
<dbReference type="InterPro" id="IPR033739">
    <property type="entry name" value="M10A_MMP"/>
</dbReference>
<dbReference type="PANTHER" id="PTHR10201:SF24">
    <property type="entry name" value="MATRIX METALLOPROTEINASE-14"/>
    <property type="match status" value="1"/>
</dbReference>
<evidence type="ECO:0000256" key="3">
    <source>
        <dbReference type="ARBA" id="ARBA00022670"/>
    </source>
</evidence>
<feature type="binding site" evidence="18">
    <location>
        <position position="120"/>
    </location>
    <ligand>
        <name>Zn(2+)</name>
        <dbReference type="ChEBI" id="CHEBI:29105"/>
        <label>1</label>
    </ligand>
</feature>
<dbReference type="Gene3D" id="2.110.10.10">
    <property type="entry name" value="Hemopexin-like domain"/>
    <property type="match status" value="1"/>
</dbReference>
<comment type="similarity">
    <text evidence="2">Belongs to the peptidase M10A family.</text>
</comment>
<feature type="domain" description="Peptidase metallopeptidase" evidence="23">
    <location>
        <begin position="48"/>
        <end position="217"/>
    </location>
</feature>
<dbReference type="InterPro" id="IPR036365">
    <property type="entry name" value="PGBD-like_sf"/>
</dbReference>
<organism evidence="24 25">
    <name type="scientific">Myotis brandtii</name>
    <name type="common">Brandt's bat</name>
    <dbReference type="NCBI Taxonomy" id="109478"/>
    <lineage>
        <taxon>Eukaryota</taxon>
        <taxon>Metazoa</taxon>
        <taxon>Chordata</taxon>
        <taxon>Craniata</taxon>
        <taxon>Vertebrata</taxon>
        <taxon>Euteleostomi</taxon>
        <taxon>Mammalia</taxon>
        <taxon>Eutheria</taxon>
        <taxon>Laurasiatheria</taxon>
        <taxon>Chiroptera</taxon>
        <taxon>Yangochiroptera</taxon>
        <taxon>Vespertilionidae</taxon>
        <taxon>Myotis</taxon>
    </lineage>
</organism>
<protein>
    <submittedName>
        <fullName evidence="24">Matrix metalloproteinase-14</fullName>
    </submittedName>
</protein>
<evidence type="ECO:0000256" key="13">
    <source>
        <dbReference type="ARBA" id="ARBA00023049"/>
    </source>
</evidence>
<keyword evidence="3" id="KW-0645">Protease</keyword>